<dbReference type="Gene3D" id="6.10.340.10">
    <property type="match status" value="1"/>
</dbReference>
<evidence type="ECO:0000256" key="1">
    <source>
        <dbReference type="SAM" id="Phobius"/>
    </source>
</evidence>
<feature type="transmembrane region" description="Helical" evidence="1">
    <location>
        <begin position="12"/>
        <end position="36"/>
    </location>
</feature>
<keyword evidence="3" id="KW-0418">Kinase</keyword>
<dbReference type="Gene3D" id="3.30.565.10">
    <property type="entry name" value="Histidine kinase-like ATPase, C-terminal domain"/>
    <property type="match status" value="1"/>
</dbReference>
<dbReference type="InterPro" id="IPR010559">
    <property type="entry name" value="Sig_transdc_His_kin_internal"/>
</dbReference>
<keyword evidence="1" id="KW-0472">Membrane</keyword>
<accession>A0A1I0NMV4</accession>
<organism evidence="3 4">
    <name type="scientific">[Clostridium] fimetarium</name>
    <dbReference type="NCBI Taxonomy" id="99656"/>
    <lineage>
        <taxon>Bacteria</taxon>
        <taxon>Bacillati</taxon>
        <taxon>Bacillota</taxon>
        <taxon>Clostridia</taxon>
        <taxon>Lachnospirales</taxon>
        <taxon>Lachnospiraceae</taxon>
    </lineage>
</organism>
<keyword evidence="1" id="KW-0812">Transmembrane</keyword>
<dbReference type="PANTHER" id="PTHR34220">
    <property type="entry name" value="SENSOR HISTIDINE KINASE YPDA"/>
    <property type="match status" value="1"/>
</dbReference>
<dbReference type="InterPro" id="IPR036890">
    <property type="entry name" value="HATPase_C_sf"/>
</dbReference>
<name>A0A1I0NMV4_9FIRM</name>
<keyword evidence="4" id="KW-1185">Reference proteome</keyword>
<dbReference type="AlphaFoldDB" id="A0A1I0NMV4"/>
<dbReference type="Proteomes" id="UP000199701">
    <property type="component" value="Unassembled WGS sequence"/>
</dbReference>
<dbReference type="GO" id="GO:0016020">
    <property type="term" value="C:membrane"/>
    <property type="evidence" value="ECO:0007669"/>
    <property type="project" value="InterPro"/>
</dbReference>
<evidence type="ECO:0000259" key="2">
    <source>
        <dbReference type="SMART" id="SM00387"/>
    </source>
</evidence>
<dbReference type="SUPFAM" id="SSF55874">
    <property type="entry name" value="ATPase domain of HSP90 chaperone/DNA topoisomerase II/histidine kinase"/>
    <property type="match status" value="1"/>
</dbReference>
<evidence type="ECO:0000313" key="4">
    <source>
        <dbReference type="Proteomes" id="UP000199701"/>
    </source>
</evidence>
<evidence type="ECO:0000313" key="3">
    <source>
        <dbReference type="EMBL" id="SEW02798.1"/>
    </source>
</evidence>
<gene>
    <name evidence="3" type="ORF">SAMN05421659_103240</name>
</gene>
<dbReference type="Pfam" id="PF06580">
    <property type="entry name" value="His_kinase"/>
    <property type="match status" value="1"/>
</dbReference>
<dbReference type="GO" id="GO:0000155">
    <property type="term" value="F:phosphorelay sensor kinase activity"/>
    <property type="evidence" value="ECO:0007669"/>
    <property type="project" value="InterPro"/>
</dbReference>
<dbReference type="EMBL" id="FOJI01000003">
    <property type="protein sequence ID" value="SEW02798.1"/>
    <property type="molecule type" value="Genomic_DNA"/>
</dbReference>
<dbReference type="InterPro" id="IPR003594">
    <property type="entry name" value="HATPase_dom"/>
</dbReference>
<keyword evidence="3" id="KW-0808">Transferase</keyword>
<dbReference type="OrthoDB" id="9809348at2"/>
<dbReference type="SMART" id="SM00387">
    <property type="entry name" value="HATPase_c"/>
    <property type="match status" value="1"/>
</dbReference>
<protein>
    <submittedName>
        <fullName evidence="3">Two-component system, sensor histidine kinase YesM</fullName>
    </submittedName>
</protein>
<keyword evidence="1" id="KW-1133">Transmembrane helix</keyword>
<dbReference type="InterPro" id="IPR050640">
    <property type="entry name" value="Bact_2-comp_sensor_kinase"/>
</dbReference>
<dbReference type="RefSeq" id="WP_092451429.1">
    <property type="nucleotide sequence ID" value="NZ_FOJI01000003.1"/>
</dbReference>
<dbReference type="Pfam" id="PF02518">
    <property type="entry name" value="HATPase_c"/>
    <property type="match status" value="1"/>
</dbReference>
<dbReference type="STRING" id="99656.SAMN05421659_103240"/>
<feature type="transmembrane region" description="Helical" evidence="1">
    <location>
        <begin position="305"/>
        <end position="328"/>
    </location>
</feature>
<feature type="domain" description="Histidine kinase/HSP90-like ATPase" evidence="2">
    <location>
        <begin position="488"/>
        <end position="599"/>
    </location>
</feature>
<dbReference type="PANTHER" id="PTHR34220:SF7">
    <property type="entry name" value="SENSOR HISTIDINE KINASE YPDA"/>
    <property type="match status" value="1"/>
</dbReference>
<proteinExistence type="predicted"/>
<sequence>MSHKYRHTIKSRFIIMILALILFLGIGISTLFYYLYMYSLNKTMLQNTETNIHFMADNINYNIDNIIKYSQWCRSNTDINNFLITPRSNDNYGQITSKATNVFNADFLKNSSRNYIQRIVIGSLDKDDYLQIVPNSYSKDCNMPALIKALPYFNNYINYNPISKYNFILENSSFPCANQQMVPLIQTVESTFGIDNIGFIYTEISIQLFKDAIKAYSQEELSNVYITIGSNTYQLSNSTTLKQITNFSDYHDISSDDLLYSNTKYRSVYNGKENIQLVSLQLSMSGCYITEELSPAVFKQWHNQYIIIIIMLVIIILIVGALLLFSFARFFNKPVRKIHHQINEISNGNFEPDHSIEWNNELGDIGHYINKLGIDINDLMLKRIENECEKKDYEYKMLQSQINPHFLYNTLNSIKWMATIQKSDGIAEMTTSLSRLLKNISKGKSGIVSIDYELALLSDYLTIQKYRYGGALNVEYIIDDEMLRNNQILRFTLQPVIENAIFHGIEPKGNTGHITVHIYDTDDKSTKISITDDGIGMTPELIENVLNDDSANDSSFFKNMGISSVNKMIKYTFGDNYGMSIESELGLYTTVHILLPKKQYEGGGIT</sequence>
<reference evidence="3 4" key="1">
    <citation type="submission" date="2016-10" db="EMBL/GenBank/DDBJ databases">
        <authorList>
            <person name="de Groot N.N."/>
        </authorList>
    </citation>
    <scope>NUCLEOTIDE SEQUENCE [LARGE SCALE GENOMIC DNA]</scope>
    <source>
        <strain evidence="3 4">DSM 9179</strain>
    </source>
</reference>